<dbReference type="RefSeq" id="WP_007307840.1">
    <property type="nucleotide sequence ID" value="NZ_AESD01000490.1"/>
</dbReference>
<dbReference type="Pfam" id="PF13563">
    <property type="entry name" value="2_5_RNA_ligase2"/>
    <property type="match status" value="1"/>
</dbReference>
<evidence type="ECO:0000313" key="2">
    <source>
        <dbReference type="Proteomes" id="UP000003477"/>
    </source>
</evidence>
<proteinExistence type="predicted"/>
<sequence length="189" mass="22415">MNNIQKVSNKRFFIALIPPKDVQEEATKIKEHFRDVYNSKAALKSPPHVTLQPPFEWDIEELPKLIQELNDFSAFQQPFSMTLNGFAAFKPRVIYIDVVKTRELISIQKSLMSRLESSLNIVHPVSKKRPFTPHLTVGFRDLSKKNFYQAWEEFKEKELYYNFRINELTLLIHNGRIWEIHSEYKFNLT</sequence>
<dbReference type="GeneID" id="88766843"/>
<evidence type="ECO:0000313" key="1">
    <source>
        <dbReference type="EMBL" id="EHJ11998.1"/>
    </source>
</evidence>
<dbReference type="Gene3D" id="3.90.1140.10">
    <property type="entry name" value="Cyclic phosphodiesterase"/>
    <property type="match status" value="1"/>
</dbReference>
<dbReference type="AlphaFoldDB" id="G5J736"/>
<keyword evidence="1" id="KW-0436">Ligase</keyword>
<dbReference type="PANTHER" id="PTHR40037:SF1">
    <property type="entry name" value="PHOSPHOESTERASE SAOUHSC_00951-RELATED"/>
    <property type="match status" value="1"/>
</dbReference>
<reference evidence="1 2" key="1">
    <citation type="journal article" date="2011" name="Front. Microbiol.">
        <title>Two Strains of Crocosphaera watsonii with Highly Conserved Genomes are Distinguished by Strain-Specific Features.</title>
        <authorList>
            <person name="Bench S.R."/>
            <person name="Ilikchyan I.N."/>
            <person name="Tripp H.J."/>
            <person name="Zehr J.P."/>
        </authorList>
    </citation>
    <scope>NUCLEOTIDE SEQUENCE [LARGE SCALE GENOMIC DNA]</scope>
    <source>
        <strain evidence="1 2">WH 0003</strain>
    </source>
</reference>
<dbReference type="InterPro" id="IPR050580">
    <property type="entry name" value="2H_phosphoesterase_YjcG-like"/>
</dbReference>
<protein>
    <submittedName>
        <fullName evidence="1">Putative 2',5' RNA ligase</fullName>
    </submittedName>
</protein>
<name>G5J736_CROWT</name>
<dbReference type="PANTHER" id="PTHR40037">
    <property type="entry name" value="PHOSPHOESTERASE YJCG-RELATED"/>
    <property type="match status" value="1"/>
</dbReference>
<gene>
    <name evidence="1" type="ORF">CWATWH0003_3277</name>
</gene>
<dbReference type="GO" id="GO:0016874">
    <property type="term" value="F:ligase activity"/>
    <property type="evidence" value="ECO:0007669"/>
    <property type="project" value="UniProtKB-KW"/>
</dbReference>
<dbReference type="SUPFAM" id="SSF55144">
    <property type="entry name" value="LigT-like"/>
    <property type="match status" value="1"/>
</dbReference>
<organism evidence="1 2">
    <name type="scientific">Crocosphaera watsonii WH 0003</name>
    <dbReference type="NCBI Taxonomy" id="423471"/>
    <lineage>
        <taxon>Bacteria</taxon>
        <taxon>Bacillati</taxon>
        <taxon>Cyanobacteriota</taxon>
        <taxon>Cyanophyceae</taxon>
        <taxon>Oscillatoriophycideae</taxon>
        <taxon>Chroococcales</taxon>
        <taxon>Aphanothecaceae</taxon>
        <taxon>Crocosphaera</taxon>
    </lineage>
</organism>
<accession>G5J736</accession>
<dbReference type="Proteomes" id="UP000003477">
    <property type="component" value="Unassembled WGS sequence"/>
</dbReference>
<dbReference type="InterPro" id="IPR009097">
    <property type="entry name" value="Cyclic_Pdiesterase"/>
</dbReference>
<comment type="caution">
    <text evidence="1">The sequence shown here is derived from an EMBL/GenBank/DDBJ whole genome shotgun (WGS) entry which is preliminary data.</text>
</comment>
<dbReference type="PATRIC" id="fig|423471.3.peg.3079"/>
<dbReference type="EMBL" id="AESD01000490">
    <property type="protein sequence ID" value="EHJ11998.1"/>
    <property type="molecule type" value="Genomic_DNA"/>
</dbReference>